<feature type="domain" description="CFAP91" evidence="9">
    <location>
        <begin position="154"/>
        <end position="302"/>
    </location>
</feature>
<evidence type="ECO:0000256" key="1">
    <source>
        <dbReference type="ARBA" id="ARBA00004430"/>
    </source>
</evidence>
<keyword evidence="2" id="KW-0963">Cytoplasm</keyword>
<dbReference type="GO" id="GO:0005930">
    <property type="term" value="C:axoneme"/>
    <property type="evidence" value="ECO:0007669"/>
    <property type="project" value="UniProtKB-SubCell"/>
</dbReference>
<evidence type="ECO:0000256" key="7">
    <source>
        <dbReference type="SAM" id="Coils"/>
    </source>
</evidence>
<dbReference type="PaxDb" id="121845-A0A3Q0J5L0"/>
<comment type="similarity">
    <text evidence="5">Belongs to the CFAP91 family.</text>
</comment>
<keyword evidence="4" id="KW-0966">Cell projection</keyword>
<evidence type="ECO:0000313" key="10">
    <source>
        <dbReference type="Proteomes" id="UP000079169"/>
    </source>
</evidence>
<dbReference type="PANTHER" id="PTHR22455:SF10">
    <property type="entry name" value="CILIA- AND FLAGELLA-ASSOCIATED PROTEIN 91"/>
    <property type="match status" value="1"/>
</dbReference>
<evidence type="ECO:0000256" key="2">
    <source>
        <dbReference type="ARBA" id="ARBA00022490"/>
    </source>
</evidence>
<evidence type="ECO:0000256" key="3">
    <source>
        <dbReference type="ARBA" id="ARBA00023212"/>
    </source>
</evidence>
<protein>
    <recommendedName>
        <fullName evidence="6">Cilia- and flagella-associated protein 91</fullName>
    </recommendedName>
</protein>
<dbReference type="InterPro" id="IPR026720">
    <property type="entry name" value="CFAP91"/>
</dbReference>
<proteinExistence type="inferred from homology"/>
<name>A0A3Q0J5L0_DIACI</name>
<evidence type="ECO:0000256" key="4">
    <source>
        <dbReference type="ARBA" id="ARBA00023273"/>
    </source>
</evidence>
<dbReference type="STRING" id="121845.A0A3Q0J5L0"/>
<dbReference type="Proteomes" id="UP000079169">
    <property type="component" value="Unplaced"/>
</dbReference>
<feature type="region of interest" description="Disordered" evidence="8">
    <location>
        <begin position="128"/>
        <end position="150"/>
    </location>
</feature>
<evidence type="ECO:0000256" key="6">
    <source>
        <dbReference type="ARBA" id="ARBA00029555"/>
    </source>
</evidence>
<gene>
    <name evidence="11" type="primary">LOC103515553</name>
</gene>
<evidence type="ECO:0000256" key="5">
    <source>
        <dbReference type="ARBA" id="ARBA00029468"/>
    </source>
</evidence>
<evidence type="ECO:0000259" key="9">
    <source>
        <dbReference type="Pfam" id="PF14738"/>
    </source>
</evidence>
<dbReference type="KEGG" id="dci:103515553"/>
<feature type="coiled-coil region" evidence="7">
    <location>
        <begin position="268"/>
        <end position="302"/>
    </location>
</feature>
<dbReference type="RefSeq" id="XP_026683772.1">
    <property type="nucleotide sequence ID" value="XM_026827971.1"/>
</dbReference>
<dbReference type="InterPro" id="IPR032840">
    <property type="entry name" value="CFAP91_dom"/>
</dbReference>
<dbReference type="Pfam" id="PF14738">
    <property type="entry name" value="CFAP91"/>
    <property type="match status" value="1"/>
</dbReference>
<dbReference type="GeneID" id="103515553"/>
<keyword evidence="7" id="KW-0175">Coiled coil</keyword>
<keyword evidence="3" id="KW-0206">Cytoskeleton</keyword>
<dbReference type="PANTHER" id="PTHR22455">
    <property type="entry name" value="CILIA- AND FLAGELLA-ASSOCIATED PROTEIN 91"/>
    <property type="match status" value="1"/>
</dbReference>
<organism evidence="10 11">
    <name type="scientific">Diaphorina citri</name>
    <name type="common">Asian citrus psyllid</name>
    <dbReference type="NCBI Taxonomy" id="121845"/>
    <lineage>
        <taxon>Eukaryota</taxon>
        <taxon>Metazoa</taxon>
        <taxon>Ecdysozoa</taxon>
        <taxon>Arthropoda</taxon>
        <taxon>Hexapoda</taxon>
        <taxon>Insecta</taxon>
        <taxon>Pterygota</taxon>
        <taxon>Neoptera</taxon>
        <taxon>Paraneoptera</taxon>
        <taxon>Hemiptera</taxon>
        <taxon>Sternorrhyncha</taxon>
        <taxon>Psylloidea</taxon>
        <taxon>Psyllidae</taxon>
        <taxon>Diaphorininae</taxon>
        <taxon>Diaphorina</taxon>
    </lineage>
</organism>
<sequence>MRNLEFRPLDFIYDPNHIVSDKSDYCSHAARALQHVSQYAVQPQYTTMFSDNDKYHRNLVVFRSTILPHHVNVSWTSKKQQMMHDRKPRAQGNIAAEACKYFTRPNVTDLNPFTNINNIVMSPVKDEAAGHEKFPHQGRKTSQSKTPGQVRKAVQTIYRESEAQTHPWAPEPRGPNVRDIPYTLDLEKWENGFPVTQNELDMIERTKLRRVCEQALNSMTMLSNKQNLIKQIEIYEWLQREDDIELIYKLREKLSRKQSNVFVYLNQLRMEERMNAMINRKKKETEKKIDKITKKRDRELRKLTAKQNALPINDVVDVYNDYTSELYVRNQTKGANPKYRSRVRMGMTPLQMQRDLSHVEPGDTLLETQDIEAKFKPKTFSLCPQEKKWNMETLCT</sequence>
<comment type="subcellular location">
    <subcellularLocation>
        <location evidence="1">Cytoplasm</location>
        <location evidence="1">Cytoskeleton</location>
        <location evidence="1">Cilium axoneme</location>
    </subcellularLocation>
</comment>
<dbReference type="AlphaFoldDB" id="A0A3Q0J5L0"/>
<keyword evidence="10" id="KW-1185">Reference proteome</keyword>
<accession>A0A3Q0J5L0</accession>
<evidence type="ECO:0000313" key="11">
    <source>
        <dbReference type="RefSeq" id="XP_026683772.1"/>
    </source>
</evidence>
<reference evidence="11" key="1">
    <citation type="submission" date="2025-08" db="UniProtKB">
        <authorList>
            <consortium name="RefSeq"/>
        </authorList>
    </citation>
    <scope>IDENTIFICATION</scope>
</reference>
<evidence type="ECO:0000256" key="8">
    <source>
        <dbReference type="SAM" id="MobiDB-lite"/>
    </source>
</evidence>